<dbReference type="OrthoDB" id="9770415at2"/>
<evidence type="ECO:0000256" key="8">
    <source>
        <dbReference type="ARBA" id="ARBA00023136"/>
    </source>
</evidence>
<dbReference type="Pfam" id="PF00664">
    <property type="entry name" value="ABC_membrane"/>
    <property type="match status" value="1"/>
</dbReference>
<dbReference type="PROSITE" id="PS50929">
    <property type="entry name" value="ABC_TM1F"/>
    <property type="match status" value="1"/>
</dbReference>
<evidence type="ECO:0000256" key="1">
    <source>
        <dbReference type="ARBA" id="ARBA00004651"/>
    </source>
</evidence>
<organism evidence="12 13">
    <name type="scientific">Marinococcus luteus</name>
    <dbReference type="NCBI Taxonomy" id="1122204"/>
    <lineage>
        <taxon>Bacteria</taxon>
        <taxon>Bacillati</taxon>
        <taxon>Bacillota</taxon>
        <taxon>Bacilli</taxon>
        <taxon>Bacillales</taxon>
        <taxon>Bacillaceae</taxon>
        <taxon>Marinococcus</taxon>
    </lineage>
</organism>
<proteinExistence type="predicted"/>
<dbReference type="RefSeq" id="WP_091615061.1">
    <property type="nucleotide sequence ID" value="NZ_FNNC01000005.1"/>
</dbReference>
<dbReference type="InterPro" id="IPR011527">
    <property type="entry name" value="ABC1_TM_dom"/>
</dbReference>
<evidence type="ECO:0000256" key="7">
    <source>
        <dbReference type="ARBA" id="ARBA00022989"/>
    </source>
</evidence>
<dbReference type="SMART" id="SM00382">
    <property type="entry name" value="AAA"/>
    <property type="match status" value="1"/>
</dbReference>
<evidence type="ECO:0000256" key="9">
    <source>
        <dbReference type="SAM" id="Phobius"/>
    </source>
</evidence>
<name>A0A1H2W4X9_9BACI</name>
<dbReference type="PANTHER" id="PTHR43394">
    <property type="entry name" value="ATP-DEPENDENT PERMEASE MDL1, MITOCHONDRIAL"/>
    <property type="match status" value="1"/>
</dbReference>
<dbReference type="EMBL" id="FNNC01000005">
    <property type="protein sequence ID" value="SDW75139.1"/>
    <property type="molecule type" value="Genomic_DNA"/>
</dbReference>
<evidence type="ECO:0000259" key="10">
    <source>
        <dbReference type="PROSITE" id="PS50893"/>
    </source>
</evidence>
<evidence type="ECO:0000256" key="5">
    <source>
        <dbReference type="ARBA" id="ARBA00022741"/>
    </source>
</evidence>
<reference evidence="12 13" key="1">
    <citation type="submission" date="2016-10" db="EMBL/GenBank/DDBJ databases">
        <authorList>
            <person name="de Groot N.N."/>
        </authorList>
    </citation>
    <scope>NUCLEOTIDE SEQUENCE [LARGE SCALE GENOMIC DNA]</scope>
    <source>
        <strain evidence="12 13">DSM 23126</strain>
    </source>
</reference>
<dbReference type="Gene3D" id="1.20.1560.10">
    <property type="entry name" value="ABC transporter type 1, transmembrane domain"/>
    <property type="match status" value="1"/>
</dbReference>
<feature type="transmembrane region" description="Helical" evidence="9">
    <location>
        <begin position="157"/>
        <end position="175"/>
    </location>
</feature>
<dbReference type="InterPro" id="IPR003593">
    <property type="entry name" value="AAA+_ATPase"/>
</dbReference>
<keyword evidence="6 12" id="KW-0067">ATP-binding</keyword>
<dbReference type="InterPro" id="IPR036640">
    <property type="entry name" value="ABC1_TM_sf"/>
</dbReference>
<dbReference type="Gene3D" id="3.40.50.300">
    <property type="entry name" value="P-loop containing nucleotide triphosphate hydrolases"/>
    <property type="match status" value="1"/>
</dbReference>
<feature type="domain" description="ABC transmembrane type-1" evidence="11">
    <location>
        <begin position="16"/>
        <end position="298"/>
    </location>
</feature>
<protein>
    <submittedName>
        <fullName evidence="12">ATP-binding cassette, subfamily B</fullName>
    </submittedName>
</protein>
<comment type="subcellular location">
    <subcellularLocation>
        <location evidence="1">Cell membrane</location>
        <topology evidence="1">Multi-pass membrane protein</topology>
    </subcellularLocation>
</comment>
<evidence type="ECO:0000313" key="13">
    <source>
        <dbReference type="Proteomes" id="UP000199488"/>
    </source>
</evidence>
<keyword evidence="2" id="KW-0813">Transport</keyword>
<dbReference type="GO" id="GO:0005524">
    <property type="term" value="F:ATP binding"/>
    <property type="evidence" value="ECO:0007669"/>
    <property type="project" value="UniProtKB-KW"/>
</dbReference>
<dbReference type="GO" id="GO:0016887">
    <property type="term" value="F:ATP hydrolysis activity"/>
    <property type="evidence" value="ECO:0007669"/>
    <property type="project" value="InterPro"/>
</dbReference>
<dbReference type="PROSITE" id="PS00211">
    <property type="entry name" value="ABC_TRANSPORTER_1"/>
    <property type="match status" value="1"/>
</dbReference>
<feature type="domain" description="ABC transporter" evidence="10">
    <location>
        <begin position="331"/>
        <end position="564"/>
    </location>
</feature>
<accession>A0A1H2W4X9</accession>
<dbReference type="PANTHER" id="PTHR43394:SF1">
    <property type="entry name" value="ATP-BINDING CASSETTE SUB-FAMILY B MEMBER 10, MITOCHONDRIAL"/>
    <property type="match status" value="1"/>
</dbReference>
<evidence type="ECO:0000256" key="3">
    <source>
        <dbReference type="ARBA" id="ARBA00022475"/>
    </source>
</evidence>
<evidence type="ECO:0000256" key="4">
    <source>
        <dbReference type="ARBA" id="ARBA00022692"/>
    </source>
</evidence>
<gene>
    <name evidence="12" type="ORF">SAMN05421781_2245</name>
</gene>
<evidence type="ECO:0000256" key="2">
    <source>
        <dbReference type="ARBA" id="ARBA00022448"/>
    </source>
</evidence>
<keyword evidence="5" id="KW-0547">Nucleotide-binding</keyword>
<dbReference type="PROSITE" id="PS50893">
    <property type="entry name" value="ABC_TRANSPORTER_2"/>
    <property type="match status" value="1"/>
</dbReference>
<keyword evidence="7 9" id="KW-1133">Transmembrane helix</keyword>
<keyword evidence="8 9" id="KW-0472">Membrane</keyword>
<dbReference type="Pfam" id="PF00005">
    <property type="entry name" value="ABC_tran"/>
    <property type="match status" value="1"/>
</dbReference>
<dbReference type="FunFam" id="3.40.50.300:FF:000221">
    <property type="entry name" value="Multidrug ABC transporter ATP-binding protein"/>
    <property type="match status" value="1"/>
</dbReference>
<dbReference type="GO" id="GO:0015421">
    <property type="term" value="F:ABC-type oligopeptide transporter activity"/>
    <property type="evidence" value="ECO:0007669"/>
    <property type="project" value="TreeGrafter"/>
</dbReference>
<evidence type="ECO:0000256" key="6">
    <source>
        <dbReference type="ARBA" id="ARBA00022840"/>
    </source>
</evidence>
<dbReference type="STRING" id="1122204.SAMN05421781_2245"/>
<evidence type="ECO:0000313" key="12">
    <source>
        <dbReference type="EMBL" id="SDW75139.1"/>
    </source>
</evidence>
<feature type="transmembrane region" description="Helical" evidence="9">
    <location>
        <begin position="235"/>
        <end position="258"/>
    </location>
</feature>
<evidence type="ECO:0000259" key="11">
    <source>
        <dbReference type="PROSITE" id="PS50929"/>
    </source>
</evidence>
<dbReference type="GO" id="GO:0005886">
    <property type="term" value="C:plasma membrane"/>
    <property type="evidence" value="ECO:0007669"/>
    <property type="project" value="UniProtKB-SubCell"/>
</dbReference>
<keyword evidence="13" id="KW-1185">Reference proteome</keyword>
<dbReference type="SUPFAM" id="SSF90123">
    <property type="entry name" value="ABC transporter transmembrane region"/>
    <property type="match status" value="1"/>
</dbReference>
<keyword evidence="4 9" id="KW-0812">Transmembrane</keyword>
<dbReference type="InterPro" id="IPR003439">
    <property type="entry name" value="ABC_transporter-like_ATP-bd"/>
</dbReference>
<keyword evidence="3" id="KW-1003">Cell membrane</keyword>
<feature type="transmembrane region" description="Helical" evidence="9">
    <location>
        <begin position="278"/>
        <end position="297"/>
    </location>
</feature>
<dbReference type="InterPro" id="IPR027417">
    <property type="entry name" value="P-loop_NTPase"/>
</dbReference>
<dbReference type="AlphaFoldDB" id="A0A1H2W4X9"/>
<dbReference type="CDD" id="cd18548">
    <property type="entry name" value="ABC_6TM_Tm287_like"/>
    <property type="match status" value="1"/>
</dbReference>
<dbReference type="InterPro" id="IPR039421">
    <property type="entry name" value="Type_1_exporter"/>
</dbReference>
<dbReference type="Proteomes" id="UP000199488">
    <property type="component" value="Unassembled WGS sequence"/>
</dbReference>
<dbReference type="InterPro" id="IPR017871">
    <property type="entry name" value="ABC_transporter-like_CS"/>
</dbReference>
<feature type="transmembrane region" description="Helical" evidence="9">
    <location>
        <begin position="51"/>
        <end position="76"/>
    </location>
</feature>
<feature type="transmembrane region" description="Helical" evidence="9">
    <location>
        <begin position="133"/>
        <end position="151"/>
    </location>
</feature>
<sequence length="572" mass="63229">MKTILRYVRPYKAAAVLSFFLLLIELSVELFQPLLLARLIDDGLANNDIGLVVSLGLAMAGLALLSFGVGVLNCFFADHVGHSTGFDLRNEMYKRVQESSLENLQNFPQSSLLTRLTNDITQVQNMIVMMLRFMLRSPLLLIGATVMAFVVNARMALILVIFIPFLLLILAWLMTKGMIYFGSLQKRIDAVNRVMKENLGGLRLVRVFGREQHEIKRFFVQNEALQESAVKAFRYTALTSPILLFLMNAAIVLMLWIGGSAVQNNEAQVGEVVAVVNYATRMTGALGVVGMLITLLARARTSASRIEEVLEGTEKENSGQDAVKKEGSIDVQFENVTFAYSDSRVPALNDVTFHVKRGEQMAVLGATGAGKSSLFQLILRLYEPVSGRLLIDNSDTRNLNIASLRTQVGYVPQEAKLFSGTIRENIQWGREEAGDGEISKAVETAQLEETIRALPEQEQTMIGQNGVNLSGGQKQRVTIARALLRNPGLLLLDDSTSALDAETEAEFLEALEAYPCTSILVTQKLSTALKADKMLLLEHGEVIGFGTHEELYKESAFYRQLYQSQYGKEAAT</sequence>
<dbReference type="SUPFAM" id="SSF52540">
    <property type="entry name" value="P-loop containing nucleoside triphosphate hydrolases"/>
    <property type="match status" value="1"/>
</dbReference>